<feature type="non-terminal residue" evidence="1">
    <location>
        <position position="118"/>
    </location>
</feature>
<proteinExistence type="predicted"/>
<reference evidence="1" key="1">
    <citation type="submission" date="2018-06" db="EMBL/GenBank/DDBJ databases">
        <authorList>
            <person name="Zhirakovskaya E."/>
        </authorList>
    </citation>
    <scope>NUCLEOTIDE SEQUENCE</scope>
</reference>
<dbReference type="Pfam" id="PF19661">
    <property type="entry name" value="DUF6164"/>
    <property type="match status" value="1"/>
</dbReference>
<evidence type="ECO:0000313" key="1">
    <source>
        <dbReference type="EMBL" id="VAX04425.1"/>
    </source>
</evidence>
<sequence>MAVRLFPLRGVPDDEADDIRELLTDNNVEFYETSAGNWGISMPAIWLRDDDQLQRAKTLIADYQGKRAVQQREIYEQLKREGKHRTFWVLFQEEPLKVIAYIGIVLAILYFSTKPFLS</sequence>
<evidence type="ECO:0008006" key="2">
    <source>
        <dbReference type="Google" id="ProtNLM"/>
    </source>
</evidence>
<protein>
    <recommendedName>
        <fullName evidence="2">DUF2007 domain-containing protein</fullName>
    </recommendedName>
</protein>
<gene>
    <name evidence="1" type="ORF">MNBD_GAMMA19-1483</name>
</gene>
<name>A0A3B1BDM3_9ZZZZ</name>
<dbReference type="AlphaFoldDB" id="A0A3B1BDM3"/>
<accession>A0A3B1BDM3</accession>
<dbReference type="InterPro" id="IPR046162">
    <property type="entry name" value="DUF6164"/>
</dbReference>
<dbReference type="EMBL" id="UOFV01000470">
    <property type="protein sequence ID" value="VAX04425.1"/>
    <property type="molecule type" value="Genomic_DNA"/>
</dbReference>
<organism evidence="1">
    <name type="scientific">hydrothermal vent metagenome</name>
    <dbReference type="NCBI Taxonomy" id="652676"/>
    <lineage>
        <taxon>unclassified sequences</taxon>
        <taxon>metagenomes</taxon>
        <taxon>ecological metagenomes</taxon>
    </lineage>
</organism>